<keyword evidence="1" id="KW-0812">Transmembrane</keyword>
<dbReference type="AlphaFoldDB" id="A0A3P7JRB8"/>
<name>A0A3P7JRB8_STRVU</name>
<keyword evidence="3" id="KW-1185">Reference proteome</keyword>
<evidence type="ECO:0000256" key="1">
    <source>
        <dbReference type="SAM" id="Phobius"/>
    </source>
</evidence>
<evidence type="ECO:0000313" key="3">
    <source>
        <dbReference type="Proteomes" id="UP000270094"/>
    </source>
</evidence>
<evidence type="ECO:0000313" key="2">
    <source>
        <dbReference type="EMBL" id="VDM85916.1"/>
    </source>
</evidence>
<sequence length="75" mass="8842">MPATISFRRDIIDPALYGQMFLFFVPVWIQRMLAYPLDYIAPRIANMIRAMTLKTSGKISQNGRLWKILVKQRLR</sequence>
<keyword evidence="1" id="KW-1133">Transmembrane helix</keyword>
<organism evidence="2 3">
    <name type="scientific">Strongylus vulgaris</name>
    <name type="common">Blood worm</name>
    <dbReference type="NCBI Taxonomy" id="40348"/>
    <lineage>
        <taxon>Eukaryota</taxon>
        <taxon>Metazoa</taxon>
        <taxon>Ecdysozoa</taxon>
        <taxon>Nematoda</taxon>
        <taxon>Chromadorea</taxon>
        <taxon>Rhabditida</taxon>
        <taxon>Rhabditina</taxon>
        <taxon>Rhabditomorpha</taxon>
        <taxon>Strongyloidea</taxon>
        <taxon>Strongylidae</taxon>
        <taxon>Strongylus</taxon>
    </lineage>
</organism>
<keyword evidence="1" id="KW-0472">Membrane</keyword>
<feature type="transmembrane region" description="Helical" evidence="1">
    <location>
        <begin position="20"/>
        <end position="41"/>
    </location>
</feature>
<dbReference type="OrthoDB" id="10440369at2759"/>
<dbReference type="EMBL" id="UYYB01147179">
    <property type="protein sequence ID" value="VDM85916.1"/>
    <property type="molecule type" value="Genomic_DNA"/>
</dbReference>
<protein>
    <submittedName>
        <fullName evidence="2">Uncharacterized protein</fullName>
    </submittedName>
</protein>
<gene>
    <name evidence="2" type="ORF">SVUK_LOCUS20914</name>
</gene>
<reference evidence="2 3" key="1">
    <citation type="submission" date="2018-11" db="EMBL/GenBank/DDBJ databases">
        <authorList>
            <consortium name="Pathogen Informatics"/>
        </authorList>
    </citation>
    <scope>NUCLEOTIDE SEQUENCE [LARGE SCALE GENOMIC DNA]</scope>
</reference>
<accession>A0A3P7JRB8</accession>
<proteinExistence type="predicted"/>
<dbReference type="Proteomes" id="UP000270094">
    <property type="component" value="Unassembled WGS sequence"/>
</dbReference>